<keyword evidence="2" id="KW-1185">Reference proteome</keyword>
<comment type="caution">
    <text evidence="1">The sequence shown here is derived from an EMBL/GenBank/DDBJ whole genome shotgun (WGS) entry which is preliminary data.</text>
</comment>
<name>A0A4Q1D1G6_9BACT</name>
<gene>
    <name evidence="1" type="ORF">ESB13_18030</name>
</gene>
<dbReference type="EMBL" id="SDHZ01000003">
    <property type="protein sequence ID" value="RXK81695.1"/>
    <property type="molecule type" value="Genomic_DNA"/>
</dbReference>
<organism evidence="1 2">
    <name type="scientific">Filimonas effusa</name>
    <dbReference type="NCBI Taxonomy" id="2508721"/>
    <lineage>
        <taxon>Bacteria</taxon>
        <taxon>Pseudomonadati</taxon>
        <taxon>Bacteroidota</taxon>
        <taxon>Chitinophagia</taxon>
        <taxon>Chitinophagales</taxon>
        <taxon>Chitinophagaceae</taxon>
        <taxon>Filimonas</taxon>
    </lineage>
</organism>
<sequence>MEYEFEYEIYSEIKVLQSKGFLSDDLNSKNKFGSVEKQLRQYLYGGSVDEWRREYYMGEFDPTPMTVYTDGHLNNIEIALSFKYQFDNSGLNFRGLGYLIDGQKGSLDVHSVNLLPSVSEIVTTIKAQSTLKNKSKPRVMNDLSKNNRRLK</sequence>
<accession>A0A4Q1D1G6</accession>
<protein>
    <submittedName>
        <fullName evidence="1">Uncharacterized protein</fullName>
    </submittedName>
</protein>
<evidence type="ECO:0000313" key="2">
    <source>
        <dbReference type="Proteomes" id="UP000290545"/>
    </source>
</evidence>
<proteinExistence type="predicted"/>
<evidence type="ECO:0000313" key="1">
    <source>
        <dbReference type="EMBL" id="RXK81695.1"/>
    </source>
</evidence>
<dbReference type="Proteomes" id="UP000290545">
    <property type="component" value="Unassembled WGS sequence"/>
</dbReference>
<dbReference type="AlphaFoldDB" id="A0A4Q1D1G6"/>
<reference evidence="1 2" key="1">
    <citation type="submission" date="2019-01" db="EMBL/GenBank/DDBJ databases">
        <title>Filimonas sp. strain TTM-71.</title>
        <authorList>
            <person name="Chen W.-M."/>
        </authorList>
    </citation>
    <scope>NUCLEOTIDE SEQUENCE [LARGE SCALE GENOMIC DNA]</scope>
    <source>
        <strain evidence="1 2">TTM-71</strain>
    </source>
</reference>
<dbReference type="RefSeq" id="WP_129005092.1">
    <property type="nucleotide sequence ID" value="NZ_SDHZ01000003.1"/>
</dbReference>